<accession>A0A1Q9EUZ2</accession>
<organism evidence="2 3">
    <name type="scientific">Symbiodinium microadriaticum</name>
    <name type="common">Dinoflagellate</name>
    <name type="synonym">Zooxanthella microadriatica</name>
    <dbReference type="NCBI Taxonomy" id="2951"/>
    <lineage>
        <taxon>Eukaryota</taxon>
        <taxon>Sar</taxon>
        <taxon>Alveolata</taxon>
        <taxon>Dinophyceae</taxon>
        <taxon>Suessiales</taxon>
        <taxon>Symbiodiniaceae</taxon>
        <taxon>Symbiodinium</taxon>
    </lineage>
</organism>
<keyword evidence="3" id="KW-1185">Reference proteome</keyword>
<gene>
    <name evidence="2" type="ORF">AK812_SmicGene4968</name>
</gene>
<dbReference type="Proteomes" id="UP000186817">
    <property type="component" value="Unassembled WGS sequence"/>
</dbReference>
<dbReference type="AlphaFoldDB" id="A0A1Q9EUZ2"/>
<comment type="caution">
    <text evidence="2">The sequence shown here is derived from an EMBL/GenBank/DDBJ whole genome shotgun (WGS) entry which is preliminary data.</text>
</comment>
<feature type="region of interest" description="Disordered" evidence="1">
    <location>
        <begin position="1"/>
        <end position="22"/>
    </location>
</feature>
<name>A0A1Q9EUZ2_SYMMI</name>
<feature type="compositionally biased region" description="Pro residues" evidence="1">
    <location>
        <begin position="58"/>
        <end position="69"/>
    </location>
</feature>
<reference evidence="2 3" key="1">
    <citation type="submission" date="2016-02" db="EMBL/GenBank/DDBJ databases">
        <title>Genome analysis of coral dinoflagellate symbionts highlights evolutionary adaptations to a symbiotic lifestyle.</title>
        <authorList>
            <person name="Aranda M."/>
            <person name="Li Y."/>
            <person name="Liew Y.J."/>
            <person name="Baumgarten S."/>
            <person name="Simakov O."/>
            <person name="Wilson M."/>
            <person name="Piel J."/>
            <person name="Ashoor H."/>
            <person name="Bougouffa S."/>
            <person name="Bajic V.B."/>
            <person name="Ryu T."/>
            <person name="Ravasi T."/>
            <person name="Bayer T."/>
            <person name="Micklem G."/>
            <person name="Kim H."/>
            <person name="Bhak J."/>
            <person name="Lajeunesse T.C."/>
            <person name="Voolstra C.R."/>
        </authorList>
    </citation>
    <scope>NUCLEOTIDE SEQUENCE [LARGE SCALE GENOMIC DNA]</scope>
    <source>
        <strain evidence="2 3">CCMP2467</strain>
    </source>
</reference>
<feature type="region of interest" description="Disordered" evidence="1">
    <location>
        <begin position="50"/>
        <end position="69"/>
    </location>
</feature>
<dbReference type="EMBL" id="LSRX01000063">
    <property type="protein sequence ID" value="OLQ11238.1"/>
    <property type="molecule type" value="Genomic_DNA"/>
</dbReference>
<evidence type="ECO:0000313" key="2">
    <source>
        <dbReference type="EMBL" id="OLQ11238.1"/>
    </source>
</evidence>
<evidence type="ECO:0000256" key="1">
    <source>
        <dbReference type="SAM" id="MobiDB-lite"/>
    </source>
</evidence>
<proteinExistence type="predicted"/>
<sequence length="141" mass="14919">MGLLSSLSQNTTDSAIEQTEPGATTLQAERSKGGHAHAFGSMASLALHFGATARGRPEPAPTPKLAPIPPSLPYEAGAMFLEDPPAPGVIRFLRTRGAGALTIFISFTTRWDVDKHHARQHQAVFPEQALTMQGSQGFAGT</sequence>
<evidence type="ECO:0000313" key="3">
    <source>
        <dbReference type="Proteomes" id="UP000186817"/>
    </source>
</evidence>
<protein>
    <submittedName>
        <fullName evidence="2">Uncharacterized protein</fullName>
    </submittedName>
</protein>